<proteinExistence type="predicted"/>
<dbReference type="Pfam" id="PF13614">
    <property type="entry name" value="AAA_31"/>
    <property type="match status" value="1"/>
</dbReference>
<dbReference type="PANTHER" id="PTHR13696:SF52">
    <property type="entry name" value="PARA FAMILY PROTEIN CT_582"/>
    <property type="match status" value="1"/>
</dbReference>
<dbReference type="CDD" id="cd02042">
    <property type="entry name" value="ParAB_family"/>
    <property type="match status" value="1"/>
</dbReference>
<dbReference type="Gene3D" id="3.40.50.300">
    <property type="entry name" value="P-loop containing nucleotide triphosphate hydrolases"/>
    <property type="match status" value="1"/>
</dbReference>
<dbReference type="SUPFAM" id="SSF52540">
    <property type="entry name" value="P-loop containing nucleoside triphosphate hydrolases"/>
    <property type="match status" value="1"/>
</dbReference>
<dbReference type="PANTHER" id="PTHR13696">
    <property type="entry name" value="P-LOOP CONTAINING NUCLEOSIDE TRIPHOSPHATE HYDROLASE"/>
    <property type="match status" value="1"/>
</dbReference>
<dbReference type="Pfam" id="PF06564">
    <property type="entry name" value="CBP_BcsQ"/>
    <property type="match status" value="1"/>
</dbReference>
<reference evidence="2" key="1">
    <citation type="submission" date="2018-06" db="EMBL/GenBank/DDBJ databases">
        <authorList>
            <person name="Zhirakovskaya E."/>
        </authorList>
    </citation>
    <scope>NUCLEOTIDE SEQUENCE</scope>
</reference>
<sequence length="270" mass="30217">MKIISIANQKGGCGKTTTAINLAACLGHISQRVLLVDMDAQGHASLGFGKCGDELPTLYNVFSGQRSIRDVIQHDVYKNVDLIPGSMALIAAEHHLTDWSQEEELARLLHPLDVSYDFIIIDCPPALGRLSVNALLASDEVIIPIEMSLFSLDGIERISETIEHLQARRGKDLPFKVLPTMIDNRTRICRTFLRKIWERFPDNVLPVMIHHTVRLKESVCYSLPVWAYDAKSTAALDYMRLAEECLKATLPMSLREPLVEYAVIEHAATL</sequence>
<dbReference type="AlphaFoldDB" id="A0A3B1AGE8"/>
<protein>
    <submittedName>
        <fullName evidence="2">Chromosome (Plasmid) partitioning protein ParA</fullName>
    </submittedName>
</protein>
<feature type="domain" description="AAA" evidence="1">
    <location>
        <begin position="1"/>
        <end position="173"/>
    </location>
</feature>
<name>A0A3B1AGE8_9ZZZZ</name>
<organism evidence="2">
    <name type="scientific">hydrothermal vent metagenome</name>
    <dbReference type="NCBI Taxonomy" id="652676"/>
    <lineage>
        <taxon>unclassified sequences</taxon>
        <taxon>metagenomes</taxon>
        <taxon>ecological metagenomes</taxon>
    </lineage>
</organism>
<dbReference type="InterPro" id="IPR027417">
    <property type="entry name" value="P-loop_NTPase"/>
</dbReference>
<evidence type="ECO:0000313" key="2">
    <source>
        <dbReference type="EMBL" id="VAW97359.1"/>
    </source>
</evidence>
<dbReference type="InterPro" id="IPR050678">
    <property type="entry name" value="DNA_Partitioning_ATPase"/>
</dbReference>
<gene>
    <name evidence="2" type="ORF">MNBD_GAMMA23-1835</name>
</gene>
<dbReference type="FunFam" id="3.40.50.300:FF:000285">
    <property type="entry name" value="Sporulation initiation inhibitor Soj"/>
    <property type="match status" value="1"/>
</dbReference>
<accession>A0A3B1AGE8</accession>
<dbReference type="InterPro" id="IPR025669">
    <property type="entry name" value="AAA_dom"/>
</dbReference>
<dbReference type="EMBL" id="UOFT01000056">
    <property type="protein sequence ID" value="VAW97359.1"/>
    <property type="molecule type" value="Genomic_DNA"/>
</dbReference>
<dbReference type="InterPro" id="IPR017746">
    <property type="entry name" value="Cellulose_synthase_operon_BcsQ"/>
</dbReference>
<evidence type="ECO:0000259" key="1">
    <source>
        <dbReference type="Pfam" id="PF13614"/>
    </source>
</evidence>